<dbReference type="InterPro" id="IPR027417">
    <property type="entry name" value="P-loop_NTPase"/>
</dbReference>
<name>A0AAP0PU80_9MAGN</name>
<feature type="domain" description="ABC transporter" evidence="9">
    <location>
        <begin position="57"/>
        <end position="316"/>
    </location>
</feature>
<dbReference type="PANTHER" id="PTHR48041:SF51">
    <property type="entry name" value="ABC TRANSPORTER G FAMILY MEMBER 23"/>
    <property type="match status" value="1"/>
</dbReference>
<evidence type="ECO:0000256" key="6">
    <source>
        <dbReference type="ARBA" id="ARBA00022989"/>
    </source>
</evidence>
<comment type="subcellular location">
    <subcellularLocation>
        <location evidence="1">Membrane</location>
        <topology evidence="1">Multi-pass membrane protein</topology>
    </subcellularLocation>
</comment>
<dbReference type="Gene3D" id="3.40.50.300">
    <property type="entry name" value="P-loop containing nucleotide triphosphate hydrolases"/>
    <property type="match status" value="1"/>
</dbReference>
<dbReference type="GO" id="GO:0016887">
    <property type="term" value="F:ATP hydrolysis activity"/>
    <property type="evidence" value="ECO:0007669"/>
    <property type="project" value="InterPro"/>
</dbReference>
<evidence type="ECO:0000256" key="4">
    <source>
        <dbReference type="ARBA" id="ARBA00022741"/>
    </source>
</evidence>
<dbReference type="PANTHER" id="PTHR48041">
    <property type="entry name" value="ABC TRANSPORTER G FAMILY MEMBER 28"/>
    <property type="match status" value="1"/>
</dbReference>
<evidence type="ECO:0000256" key="1">
    <source>
        <dbReference type="ARBA" id="ARBA00004141"/>
    </source>
</evidence>
<dbReference type="SMART" id="SM00382">
    <property type="entry name" value="AAA"/>
    <property type="match status" value="1"/>
</dbReference>
<evidence type="ECO:0000256" key="2">
    <source>
        <dbReference type="ARBA" id="ARBA00022448"/>
    </source>
</evidence>
<dbReference type="GO" id="GO:0042626">
    <property type="term" value="F:ATPase-coupled transmembrane transporter activity"/>
    <property type="evidence" value="ECO:0007669"/>
    <property type="project" value="TreeGrafter"/>
</dbReference>
<comment type="caution">
    <text evidence="10">The sequence shown here is derived from an EMBL/GenBank/DDBJ whole genome shotgun (WGS) entry which is preliminary data.</text>
</comment>
<keyword evidence="6" id="KW-1133">Transmembrane helix</keyword>
<evidence type="ECO:0000313" key="11">
    <source>
        <dbReference type="Proteomes" id="UP001417504"/>
    </source>
</evidence>
<organism evidence="10 11">
    <name type="scientific">Stephania japonica</name>
    <dbReference type="NCBI Taxonomy" id="461633"/>
    <lineage>
        <taxon>Eukaryota</taxon>
        <taxon>Viridiplantae</taxon>
        <taxon>Streptophyta</taxon>
        <taxon>Embryophyta</taxon>
        <taxon>Tracheophyta</taxon>
        <taxon>Spermatophyta</taxon>
        <taxon>Magnoliopsida</taxon>
        <taxon>Ranunculales</taxon>
        <taxon>Menispermaceae</taxon>
        <taxon>Menispermoideae</taxon>
        <taxon>Cissampelideae</taxon>
        <taxon>Stephania</taxon>
    </lineage>
</organism>
<evidence type="ECO:0000256" key="3">
    <source>
        <dbReference type="ARBA" id="ARBA00022692"/>
    </source>
</evidence>
<dbReference type="GO" id="GO:0016020">
    <property type="term" value="C:membrane"/>
    <property type="evidence" value="ECO:0007669"/>
    <property type="project" value="UniProtKB-SubCell"/>
</dbReference>
<dbReference type="InterPro" id="IPR003439">
    <property type="entry name" value="ABC_transporter-like_ATP-bd"/>
</dbReference>
<keyword evidence="2" id="KW-0813">Transport</keyword>
<gene>
    <name evidence="10" type="ORF">Sjap_002139</name>
</gene>
<dbReference type="InterPro" id="IPR050352">
    <property type="entry name" value="ABCG_transporters"/>
</dbReference>
<sequence length="339" mass="37950">MHKALSMATFLEEVQIDDDDTKILYSTSESPQNSTTPSSSFHHSPQSSYQSQMTYRLMVQNLSYTIHSKSSLFASVCRRWDQTLKPTNILKSVSFVARSSETLAIVGPSGAGKSTLLRIISGRIKDSEYDPRSLYLNDHPITNPIQLRRICGFVAQEDSLLPLLTVKETLMFSAKFRLRGMSSKEKEERVESLMQELGLVHLAHSYVGDEETRGISGGERKRVSIGIEVIHDPPILLLDEPTTGLDSTSALQVIELLSSMARARQRTIVLTIHQPSYRILQYISSFLILSHGSVIHNGSLELLEKTITDMGFNIPDQLNALEFAMEIIKPLEDSNRKAI</sequence>
<proteinExistence type="predicted"/>
<feature type="region of interest" description="Disordered" evidence="8">
    <location>
        <begin position="25"/>
        <end position="46"/>
    </location>
</feature>
<dbReference type="InterPro" id="IPR017871">
    <property type="entry name" value="ABC_transporter-like_CS"/>
</dbReference>
<evidence type="ECO:0000256" key="5">
    <source>
        <dbReference type="ARBA" id="ARBA00022840"/>
    </source>
</evidence>
<evidence type="ECO:0000256" key="8">
    <source>
        <dbReference type="SAM" id="MobiDB-lite"/>
    </source>
</evidence>
<evidence type="ECO:0000259" key="9">
    <source>
        <dbReference type="PROSITE" id="PS50893"/>
    </source>
</evidence>
<dbReference type="InterPro" id="IPR003593">
    <property type="entry name" value="AAA+_ATPase"/>
</dbReference>
<keyword evidence="5" id="KW-0067">ATP-binding</keyword>
<evidence type="ECO:0000313" key="10">
    <source>
        <dbReference type="EMBL" id="KAK9154659.1"/>
    </source>
</evidence>
<keyword evidence="7" id="KW-0472">Membrane</keyword>
<dbReference type="PROSITE" id="PS50893">
    <property type="entry name" value="ABC_TRANSPORTER_2"/>
    <property type="match status" value="1"/>
</dbReference>
<dbReference type="FunFam" id="3.40.50.300:FF:001409">
    <property type="entry name" value="ABC transporter G family member 23"/>
    <property type="match status" value="1"/>
</dbReference>
<keyword evidence="4" id="KW-0547">Nucleotide-binding</keyword>
<dbReference type="SUPFAM" id="SSF52540">
    <property type="entry name" value="P-loop containing nucleoside triphosphate hydrolases"/>
    <property type="match status" value="1"/>
</dbReference>
<protein>
    <recommendedName>
        <fullName evidence="9">ABC transporter domain-containing protein</fullName>
    </recommendedName>
</protein>
<dbReference type="AlphaFoldDB" id="A0AAP0PU80"/>
<accession>A0AAP0PU80</accession>
<keyword evidence="3" id="KW-0812">Transmembrane</keyword>
<dbReference type="Pfam" id="PF00005">
    <property type="entry name" value="ABC_tran"/>
    <property type="match status" value="1"/>
</dbReference>
<dbReference type="GO" id="GO:0005524">
    <property type="term" value="F:ATP binding"/>
    <property type="evidence" value="ECO:0007669"/>
    <property type="project" value="UniProtKB-KW"/>
</dbReference>
<feature type="compositionally biased region" description="Low complexity" evidence="8">
    <location>
        <begin position="34"/>
        <end position="46"/>
    </location>
</feature>
<dbReference type="PROSITE" id="PS00211">
    <property type="entry name" value="ABC_TRANSPORTER_1"/>
    <property type="match status" value="1"/>
</dbReference>
<dbReference type="Proteomes" id="UP001417504">
    <property type="component" value="Unassembled WGS sequence"/>
</dbReference>
<evidence type="ECO:0000256" key="7">
    <source>
        <dbReference type="ARBA" id="ARBA00023136"/>
    </source>
</evidence>
<dbReference type="EMBL" id="JBBNAE010000001">
    <property type="protein sequence ID" value="KAK9154659.1"/>
    <property type="molecule type" value="Genomic_DNA"/>
</dbReference>
<keyword evidence="11" id="KW-1185">Reference proteome</keyword>
<reference evidence="10 11" key="1">
    <citation type="submission" date="2024-01" db="EMBL/GenBank/DDBJ databases">
        <title>Genome assemblies of Stephania.</title>
        <authorList>
            <person name="Yang L."/>
        </authorList>
    </citation>
    <scope>NUCLEOTIDE SEQUENCE [LARGE SCALE GENOMIC DNA]</scope>
    <source>
        <strain evidence="10">QJT</strain>
        <tissue evidence="10">Leaf</tissue>
    </source>
</reference>